<dbReference type="AlphaFoldDB" id="A0AA90TWT7"/>
<comment type="caution">
    <text evidence="1">The sequence shown here is derived from an EMBL/GenBank/DDBJ whole genome shotgun (WGS) entry which is preliminary data.</text>
</comment>
<protein>
    <submittedName>
        <fullName evidence="1">Uncharacterized protein</fullName>
    </submittedName>
</protein>
<reference evidence="1" key="1">
    <citation type="submission" date="2023-08" db="EMBL/GenBank/DDBJ databases">
        <title>Nitrogen cycling bacteria in agricultural field soils.</title>
        <authorList>
            <person name="Jang J."/>
        </authorList>
    </citation>
    <scope>NUCLEOTIDE SEQUENCE</scope>
    <source>
        <strain evidence="1">PS3-36</strain>
    </source>
</reference>
<name>A0AA90TWT7_9BACI</name>
<dbReference type="RefSeq" id="WP_308914573.1">
    <property type="nucleotide sequence ID" value="NZ_JAVGVR010000002.1"/>
</dbReference>
<gene>
    <name evidence="1" type="ORF">RCG21_32665</name>
</gene>
<evidence type="ECO:0000313" key="1">
    <source>
        <dbReference type="EMBL" id="MDQ6600950.1"/>
    </source>
</evidence>
<dbReference type="Proteomes" id="UP001178888">
    <property type="component" value="Unassembled WGS sequence"/>
</dbReference>
<evidence type="ECO:0000313" key="2">
    <source>
        <dbReference type="Proteomes" id="UP001178888"/>
    </source>
</evidence>
<organism evidence="1 2">
    <name type="scientific">Bacillus salipaludis</name>
    <dbReference type="NCBI Taxonomy" id="2547811"/>
    <lineage>
        <taxon>Bacteria</taxon>
        <taxon>Bacillati</taxon>
        <taxon>Bacillota</taxon>
        <taxon>Bacilli</taxon>
        <taxon>Bacillales</taxon>
        <taxon>Bacillaceae</taxon>
        <taxon>Bacillus</taxon>
    </lineage>
</organism>
<dbReference type="EMBL" id="JAVGVR010000002">
    <property type="protein sequence ID" value="MDQ6600950.1"/>
    <property type="molecule type" value="Genomic_DNA"/>
</dbReference>
<sequence length="102" mass="12065">MMFFDMREAIHLTDLLFIEHCNEEYGINRGVYNTIDNWFYEQGVKNLLKRRDTIISFLEFIKGKSEFKNNRCKFGNGGLTIKLNEFYFQTFDTADAKNASNL</sequence>
<keyword evidence="2" id="KW-1185">Reference proteome</keyword>
<accession>A0AA90TWT7</accession>
<proteinExistence type="predicted"/>